<sequence length="50" mass="5588">MKESISLLPFFLNFLSVPRKGLPETLPHDSVSVSILIHPKIPLHQAPDAR</sequence>
<reference evidence="1" key="2">
    <citation type="journal article" date="2015" name="Fish Shellfish Immunol.">
        <title>Early steps in the European eel (Anguilla anguilla)-Vibrio vulnificus interaction in the gills: Role of the RtxA13 toxin.</title>
        <authorList>
            <person name="Callol A."/>
            <person name="Pajuelo D."/>
            <person name="Ebbesson L."/>
            <person name="Teles M."/>
            <person name="MacKenzie S."/>
            <person name="Amaro C."/>
        </authorList>
    </citation>
    <scope>NUCLEOTIDE SEQUENCE</scope>
</reference>
<dbReference type="AlphaFoldDB" id="A0A0E9W8Z5"/>
<reference evidence="1" key="1">
    <citation type="submission" date="2014-11" db="EMBL/GenBank/DDBJ databases">
        <authorList>
            <person name="Amaro Gonzalez C."/>
        </authorList>
    </citation>
    <scope>NUCLEOTIDE SEQUENCE</scope>
</reference>
<proteinExistence type="predicted"/>
<name>A0A0E9W8Z5_ANGAN</name>
<evidence type="ECO:0000313" key="1">
    <source>
        <dbReference type="EMBL" id="JAH86854.1"/>
    </source>
</evidence>
<organism evidence="1">
    <name type="scientific">Anguilla anguilla</name>
    <name type="common">European freshwater eel</name>
    <name type="synonym">Muraena anguilla</name>
    <dbReference type="NCBI Taxonomy" id="7936"/>
    <lineage>
        <taxon>Eukaryota</taxon>
        <taxon>Metazoa</taxon>
        <taxon>Chordata</taxon>
        <taxon>Craniata</taxon>
        <taxon>Vertebrata</taxon>
        <taxon>Euteleostomi</taxon>
        <taxon>Actinopterygii</taxon>
        <taxon>Neopterygii</taxon>
        <taxon>Teleostei</taxon>
        <taxon>Anguilliformes</taxon>
        <taxon>Anguillidae</taxon>
        <taxon>Anguilla</taxon>
    </lineage>
</organism>
<accession>A0A0E9W8Z5</accession>
<dbReference type="EMBL" id="GBXM01021723">
    <property type="protein sequence ID" value="JAH86854.1"/>
    <property type="molecule type" value="Transcribed_RNA"/>
</dbReference>
<protein>
    <submittedName>
        <fullName evidence="1">Uncharacterized protein</fullName>
    </submittedName>
</protein>